<sequence length="480" mass="50360">MCALGSQEIDGNWFCQPVSGIQYSNVGSPGAYNRIVAMNTDGSCDSVPQSFSGPLSPLDEEVSFHVRGPVQINEFAVYVPAPSNVNKRSTSHGRVIHKHNHHHGNGGQAQSHSHGPVHNEMKVRQEISATIDGQVVSWGNNYFGPSSVLADEGKQVMVTATIDGQVVSWVNNWFGSTQAATTVPTQAAPVAPVGNPAPVVQTPSQSQPVQAPETSVAAPSATTSSSTSFLAEPPSGPGYDASVIFERAHYYNAASQIIDNVTFLGNYGGQGSGVFDENFGASLAYVNSAGTGGAASSQILANAVIPSDSEVILMRGDECIDDSCGYVRPGSVAYHGFDGADKAFFIDFSMPTEGGTGFNADMPAIWLLNSQIPHTVQYGPPECNCWTSGCGELDIVEALFDGATQLKSTLHTNTPAGDSDYIARPTTDSMKLAVIFSSSTSTINIQVLDSNTEFPATMSADDLNNLCSAPSGVSHFHVAG</sequence>
<dbReference type="Pfam" id="PF10290">
    <property type="entry name" value="YJL171C_Tos1_N"/>
    <property type="match status" value="1"/>
</dbReference>
<evidence type="ECO:0000256" key="8">
    <source>
        <dbReference type="SAM" id="MobiDB-lite"/>
    </source>
</evidence>
<comment type="catalytic activity">
    <reaction evidence="1">
        <text>Hydrolysis of (1-&gt;3)-beta-D-glucosidic linkages in (1-&gt;3)-beta-D-glucans.</text>
        <dbReference type="EC" id="3.2.1.39"/>
    </reaction>
</comment>
<dbReference type="FunCoup" id="A0A194XW10">
    <property type="interactions" value="49"/>
</dbReference>
<keyword evidence="4" id="KW-0732">Signal</keyword>
<dbReference type="KEGG" id="psco:LY89DRAFT_572863"/>
<keyword evidence="5" id="KW-0378">Hydrolase</keyword>
<dbReference type="GeneID" id="28818389"/>
<dbReference type="Pfam" id="PF10287">
    <property type="entry name" value="YJL171C_Tos1_C"/>
    <property type="match status" value="1"/>
</dbReference>
<evidence type="ECO:0000313" key="12">
    <source>
        <dbReference type="Proteomes" id="UP000070700"/>
    </source>
</evidence>
<dbReference type="GO" id="GO:0042973">
    <property type="term" value="F:glucan endo-1,3-beta-D-glucosidase activity"/>
    <property type="evidence" value="ECO:0007669"/>
    <property type="project" value="UniProtKB-EC"/>
</dbReference>
<feature type="region of interest" description="Disordered" evidence="8">
    <location>
        <begin position="194"/>
        <end position="235"/>
    </location>
</feature>
<dbReference type="AlphaFoldDB" id="A0A194XW10"/>
<evidence type="ECO:0000256" key="5">
    <source>
        <dbReference type="ARBA" id="ARBA00022801"/>
    </source>
</evidence>
<dbReference type="GO" id="GO:0009277">
    <property type="term" value="C:fungal-type cell wall"/>
    <property type="evidence" value="ECO:0007669"/>
    <property type="project" value="TreeGrafter"/>
</dbReference>
<keyword evidence="12" id="KW-1185">Reference proteome</keyword>
<feature type="domain" description="Cell wall protein YJL171C/Tos1 N-terminal" evidence="10">
    <location>
        <begin position="21"/>
        <end position="80"/>
    </location>
</feature>
<dbReference type="PANTHER" id="PTHR31737">
    <property type="entry name" value="PROTEIN TOS1"/>
    <property type="match status" value="1"/>
</dbReference>
<dbReference type="InterPro" id="IPR009091">
    <property type="entry name" value="RCC1/BLIP-II"/>
</dbReference>
<keyword evidence="7" id="KW-0961">Cell wall biogenesis/degradation</keyword>
<evidence type="ECO:0000256" key="4">
    <source>
        <dbReference type="ARBA" id="ARBA00022729"/>
    </source>
</evidence>
<organism evidence="11 12">
    <name type="scientific">Mollisia scopiformis</name>
    <name type="common">Conifer needle endophyte fungus</name>
    <name type="synonym">Phialocephala scopiformis</name>
    <dbReference type="NCBI Taxonomy" id="149040"/>
    <lineage>
        <taxon>Eukaryota</taxon>
        <taxon>Fungi</taxon>
        <taxon>Dikarya</taxon>
        <taxon>Ascomycota</taxon>
        <taxon>Pezizomycotina</taxon>
        <taxon>Leotiomycetes</taxon>
        <taxon>Helotiales</taxon>
        <taxon>Mollisiaceae</taxon>
        <taxon>Mollisia</taxon>
    </lineage>
</organism>
<dbReference type="STRING" id="149040.A0A194XW10"/>
<dbReference type="PANTHER" id="PTHR31737:SF2">
    <property type="entry name" value="PROTEIN TOS1"/>
    <property type="match status" value="1"/>
</dbReference>
<feature type="compositionally biased region" description="Low complexity" evidence="8">
    <location>
        <begin position="194"/>
        <end position="228"/>
    </location>
</feature>
<evidence type="ECO:0000313" key="11">
    <source>
        <dbReference type="EMBL" id="KUJ24321.1"/>
    </source>
</evidence>
<keyword evidence="6" id="KW-0326">Glycosidase</keyword>
<accession>A0A194XW10</accession>
<evidence type="ECO:0000259" key="10">
    <source>
        <dbReference type="Pfam" id="PF10290"/>
    </source>
</evidence>
<protein>
    <recommendedName>
        <fullName evidence="3">glucan endo-1,3-beta-D-glucosidase</fullName>
        <ecNumber evidence="3">3.2.1.39</ecNumber>
    </recommendedName>
</protein>
<evidence type="ECO:0000256" key="1">
    <source>
        <dbReference type="ARBA" id="ARBA00000382"/>
    </source>
</evidence>
<dbReference type="OrthoDB" id="118256at2759"/>
<evidence type="ECO:0000256" key="7">
    <source>
        <dbReference type="ARBA" id="ARBA00023316"/>
    </source>
</evidence>
<evidence type="ECO:0000259" key="9">
    <source>
        <dbReference type="Pfam" id="PF10287"/>
    </source>
</evidence>
<comment type="similarity">
    <text evidence="2">Belongs to the PGA52 family.</text>
</comment>
<dbReference type="InParanoid" id="A0A194XW10"/>
<gene>
    <name evidence="11" type="ORF">LY89DRAFT_572863</name>
</gene>
<feature type="domain" description="Cell wall protein YJL171C/Tos1 C-terminal" evidence="9">
    <location>
        <begin position="245"/>
        <end position="465"/>
    </location>
</feature>
<dbReference type="InterPro" id="IPR018807">
    <property type="entry name" value="YJL171C/Tos1_N"/>
</dbReference>
<evidence type="ECO:0000256" key="3">
    <source>
        <dbReference type="ARBA" id="ARBA00012780"/>
    </source>
</evidence>
<dbReference type="RefSeq" id="XP_018078676.1">
    <property type="nucleotide sequence ID" value="XM_018208663.1"/>
</dbReference>
<dbReference type="EMBL" id="KQ947404">
    <property type="protein sequence ID" value="KUJ24321.1"/>
    <property type="molecule type" value="Genomic_DNA"/>
</dbReference>
<proteinExistence type="inferred from homology"/>
<evidence type="ECO:0000256" key="2">
    <source>
        <dbReference type="ARBA" id="ARBA00006055"/>
    </source>
</evidence>
<evidence type="ECO:0000256" key="6">
    <source>
        <dbReference type="ARBA" id="ARBA00023295"/>
    </source>
</evidence>
<dbReference type="InterPro" id="IPR018805">
    <property type="entry name" value="YJL171C/Tos1_C"/>
</dbReference>
<reference evidence="11 12" key="1">
    <citation type="submission" date="2015-10" db="EMBL/GenBank/DDBJ databases">
        <title>Full genome of DAOMC 229536 Phialocephala scopiformis, a fungal endophyte of spruce producing the potent anti-insectan compound rugulosin.</title>
        <authorList>
            <consortium name="DOE Joint Genome Institute"/>
            <person name="Walker A.K."/>
            <person name="Frasz S.L."/>
            <person name="Seifert K.A."/>
            <person name="Miller J.D."/>
            <person name="Mondo S.J."/>
            <person name="Labutti K."/>
            <person name="Lipzen A."/>
            <person name="Dockter R."/>
            <person name="Kennedy M."/>
            <person name="Grigoriev I.V."/>
            <person name="Spatafora J.W."/>
        </authorList>
    </citation>
    <scope>NUCLEOTIDE SEQUENCE [LARGE SCALE GENOMIC DNA]</scope>
    <source>
        <strain evidence="11 12">CBS 120377</strain>
    </source>
</reference>
<dbReference type="Gene3D" id="2.130.10.30">
    <property type="entry name" value="Regulator of chromosome condensation 1/beta-lactamase-inhibitor protein II"/>
    <property type="match status" value="1"/>
</dbReference>
<dbReference type="GO" id="GO:0071555">
    <property type="term" value="P:cell wall organization"/>
    <property type="evidence" value="ECO:0007669"/>
    <property type="project" value="UniProtKB-KW"/>
</dbReference>
<name>A0A194XW10_MOLSC</name>
<dbReference type="Proteomes" id="UP000070700">
    <property type="component" value="Unassembled WGS sequence"/>
</dbReference>
<dbReference type="EC" id="3.2.1.39" evidence="3"/>